<dbReference type="Gene3D" id="2.60.40.10">
    <property type="entry name" value="Immunoglobulins"/>
    <property type="match status" value="1"/>
</dbReference>
<feature type="signal peptide" evidence="1">
    <location>
        <begin position="1"/>
        <end position="19"/>
    </location>
</feature>
<dbReference type="SUPFAM" id="SSF81296">
    <property type="entry name" value="E set domains"/>
    <property type="match status" value="1"/>
</dbReference>
<keyword evidence="4" id="KW-1185">Reference proteome</keyword>
<dbReference type="CDD" id="cd00102">
    <property type="entry name" value="IPT"/>
    <property type="match status" value="1"/>
</dbReference>
<feature type="chain" id="PRO_5021875415" description="IPT/TIG domain-containing protein" evidence="1">
    <location>
        <begin position="20"/>
        <end position="288"/>
    </location>
</feature>
<dbReference type="Pfam" id="PF01833">
    <property type="entry name" value="TIG"/>
    <property type="match status" value="1"/>
</dbReference>
<evidence type="ECO:0000313" key="3">
    <source>
        <dbReference type="EMBL" id="QDU65863.1"/>
    </source>
</evidence>
<evidence type="ECO:0000259" key="2">
    <source>
        <dbReference type="Pfam" id="PF01833"/>
    </source>
</evidence>
<gene>
    <name evidence="3" type="ORF">Pla133_09290</name>
</gene>
<protein>
    <recommendedName>
        <fullName evidence="2">IPT/TIG domain-containing protein</fullName>
    </recommendedName>
</protein>
<dbReference type="EMBL" id="CP036287">
    <property type="protein sequence ID" value="QDU65863.1"/>
    <property type="molecule type" value="Genomic_DNA"/>
</dbReference>
<dbReference type="InterPro" id="IPR013783">
    <property type="entry name" value="Ig-like_fold"/>
</dbReference>
<dbReference type="InterPro" id="IPR002909">
    <property type="entry name" value="IPT_dom"/>
</dbReference>
<reference evidence="3 4" key="1">
    <citation type="submission" date="2019-02" db="EMBL/GenBank/DDBJ databases">
        <title>Deep-cultivation of Planctomycetes and their phenomic and genomic characterization uncovers novel biology.</title>
        <authorList>
            <person name="Wiegand S."/>
            <person name="Jogler M."/>
            <person name="Boedeker C."/>
            <person name="Pinto D."/>
            <person name="Vollmers J."/>
            <person name="Rivas-Marin E."/>
            <person name="Kohn T."/>
            <person name="Peeters S.H."/>
            <person name="Heuer A."/>
            <person name="Rast P."/>
            <person name="Oberbeckmann S."/>
            <person name="Bunk B."/>
            <person name="Jeske O."/>
            <person name="Meyerdierks A."/>
            <person name="Storesund J.E."/>
            <person name="Kallscheuer N."/>
            <person name="Luecker S."/>
            <person name="Lage O.M."/>
            <person name="Pohl T."/>
            <person name="Merkel B.J."/>
            <person name="Hornburger P."/>
            <person name="Mueller R.-W."/>
            <person name="Bruemmer F."/>
            <person name="Labrenz M."/>
            <person name="Spormann A.M."/>
            <person name="Op den Camp H."/>
            <person name="Overmann J."/>
            <person name="Amann R."/>
            <person name="Jetten M.S.M."/>
            <person name="Mascher T."/>
            <person name="Medema M.H."/>
            <person name="Devos D.P."/>
            <person name="Kaster A.-K."/>
            <person name="Ovreas L."/>
            <person name="Rohde M."/>
            <person name="Galperin M.Y."/>
            <person name="Jogler C."/>
        </authorList>
    </citation>
    <scope>NUCLEOTIDE SEQUENCE [LARGE SCALE GENOMIC DNA]</scope>
    <source>
        <strain evidence="3 4">Pla133</strain>
    </source>
</reference>
<dbReference type="RefSeq" id="WP_145062889.1">
    <property type="nucleotide sequence ID" value="NZ_CP036287.1"/>
</dbReference>
<name>A0A518BG17_9BACT</name>
<feature type="domain" description="IPT/TIG" evidence="2">
    <location>
        <begin position="95"/>
        <end position="161"/>
    </location>
</feature>
<dbReference type="AlphaFoldDB" id="A0A518BG17"/>
<evidence type="ECO:0000256" key="1">
    <source>
        <dbReference type="SAM" id="SignalP"/>
    </source>
</evidence>
<proteinExistence type="predicted"/>
<keyword evidence="1" id="KW-0732">Signal</keyword>
<accession>A0A518BG17</accession>
<organism evidence="3 4">
    <name type="scientific">Engelhardtia mirabilis</name>
    <dbReference type="NCBI Taxonomy" id="2528011"/>
    <lineage>
        <taxon>Bacteria</taxon>
        <taxon>Pseudomonadati</taxon>
        <taxon>Planctomycetota</taxon>
        <taxon>Planctomycetia</taxon>
        <taxon>Planctomycetia incertae sedis</taxon>
        <taxon>Engelhardtia</taxon>
    </lineage>
</organism>
<evidence type="ECO:0000313" key="4">
    <source>
        <dbReference type="Proteomes" id="UP000316921"/>
    </source>
</evidence>
<sequence precursor="true">MKSLFLICAASALAPIVSAQSGVSGSESSIAPAGNLNSAGGATGSAGYAAETSLAFAGGATASSSANYSFRGGALWSENGFAPPGPAVFGVLQGSGSKAGGDTVTVVGSGFLGGGPISVEVGGAAASGVTVVSDTELSLVTPPGVNVYGNPLGASDVTVGDGLTTATATDAYVYTPALTAPAELRIGAPYEIAMYATPGALIDLYIGVAIPGVVLPIGGLDGAFEMLGFFLSPTSSTFAGPEPQVWGFPLPKDPNLVGLAFQWQGFELTNFAPLTGSFTNRLSTPIGG</sequence>
<dbReference type="InterPro" id="IPR014756">
    <property type="entry name" value="Ig_E-set"/>
</dbReference>
<dbReference type="Proteomes" id="UP000316921">
    <property type="component" value="Chromosome"/>
</dbReference>
<dbReference type="KEGG" id="pbap:Pla133_09290"/>